<keyword evidence="6" id="KW-0539">Nucleus</keyword>
<organism evidence="10">
    <name type="scientific">Oppiella nova</name>
    <dbReference type="NCBI Taxonomy" id="334625"/>
    <lineage>
        <taxon>Eukaryota</taxon>
        <taxon>Metazoa</taxon>
        <taxon>Ecdysozoa</taxon>
        <taxon>Arthropoda</taxon>
        <taxon>Chelicerata</taxon>
        <taxon>Arachnida</taxon>
        <taxon>Acari</taxon>
        <taxon>Acariformes</taxon>
        <taxon>Sarcoptiformes</taxon>
        <taxon>Oribatida</taxon>
        <taxon>Brachypylina</taxon>
        <taxon>Oppioidea</taxon>
        <taxon>Oppiidae</taxon>
        <taxon>Oppiella</taxon>
    </lineage>
</organism>
<dbReference type="InterPro" id="IPR009057">
    <property type="entry name" value="Homeodomain-like_sf"/>
</dbReference>
<dbReference type="EMBL" id="OC918976">
    <property type="protein sequence ID" value="CAD7650475.1"/>
    <property type="molecule type" value="Genomic_DNA"/>
</dbReference>
<dbReference type="InterPro" id="IPR017930">
    <property type="entry name" value="Myb_dom"/>
</dbReference>
<feature type="region of interest" description="Disordered" evidence="7">
    <location>
        <begin position="583"/>
        <end position="602"/>
    </location>
</feature>
<dbReference type="OrthoDB" id="2143914at2759"/>
<feature type="domain" description="HTH myb-type" evidence="9">
    <location>
        <begin position="49"/>
        <end position="96"/>
    </location>
</feature>
<evidence type="ECO:0000256" key="6">
    <source>
        <dbReference type="ARBA" id="ARBA00023242"/>
    </source>
</evidence>
<dbReference type="GO" id="GO:0005634">
    <property type="term" value="C:nucleus"/>
    <property type="evidence" value="ECO:0007669"/>
    <property type="project" value="UniProtKB-SubCell"/>
</dbReference>
<dbReference type="PROSITE" id="PS51294">
    <property type="entry name" value="HTH_MYB"/>
    <property type="match status" value="3"/>
</dbReference>
<evidence type="ECO:0000259" key="9">
    <source>
        <dbReference type="PROSITE" id="PS51294"/>
    </source>
</evidence>
<feature type="domain" description="HTH myb-type" evidence="9">
    <location>
        <begin position="101"/>
        <end position="156"/>
    </location>
</feature>
<dbReference type="InterPro" id="IPR050560">
    <property type="entry name" value="MYB_TF"/>
</dbReference>
<dbReference type="InterPro" id="IPR001005">
    <property type="entry name" value="SANT/Myb"/>
</dbReference>
<keyword evidence="5" id="KW-0804">Transcription</keyword>
<dbReference type="PANTHER" id="PTHR45614:SF25">
    <property type="entry name" value="MYB PROTEIN"/>
    <property type="match status" value="1"/>
</dbReference>
<feature type="domain" description="HTH myb-type" evidence="9">
    <location>
        <begin position="158"/>
        <end position="207"/>
    </location>
</feature>
<protein>
    <submittedName>
        <fullName evidence="10">Uncharacterized protein</fullName>
    </submittedName>
</protein>
<dbReference type="AlphaFoldDB" id="A0A7R9LZ02"/>
<keyword evidence="3" id="KW-0805">Transcription regulation</keyword>
<keyword evidence="11" id="KW-1185">Reference proteome</keyword>
<dbReference type="FunFam" id="1.10.10.60:FF:000016">
    <property type="entry name" value="Transcriptional activator Myb isoform A"/>
    <property type="match status" value="1"/>
</dbReference>
<evidence type="ECO:0000256" key="4">
    <source>
        <dbReference type="ARBA" id="ARBA00023125"/>
    </source>
</evidence>
<dbReference type="GO" id="GO:0000981">
    <property type="term" value="F:DNA-binding transcription factor activity, RNA polymerase II-specific"/>
    <property type="evidence" value="ECO:0007669"/>
    <property type="project" value="TreeGrafter"/>
</dbReference>
<dbReference type="SUPFAM" id="SSF46689">
    <property type="entry name" value="Homeodomain-like"/>
    <property type="match status" value="2"/>
</dbReference>
<dbReference type="EMBL" id="CAJPVJ010004151">
    <property type="protein sequence ID" value="CAG2168341.1"/>
    <property type="molecule type" value="Genomic_DNA"/>
</dbReference>
<accession>A0A7R9LZ02</accession>
<dbReference type="PANTHER" id="PTHR45614">
    <property type="entry name" value="MYB PROTEIN-RELATED"/>
    <property type="match status" value="1"/>
</dbReference>
<proteinExistence type="predicted"/>
<evidence type="ECO:0000256" key="5">
    <source>
        <dbReference type="ARBA" id="ARBA00023163"/>
    </source>
</evidence>
<reference evidence="10" key="1">
    <citation type="submission" date="2020-11" db="EMBL/GenBank/DDBJ databases">
        <authorList>
            <person name="Tran Van P."/>
        </authorList>
    </citation>
    <scope>NUCLEOTIDE SEQUENCE</scope>
</reference>
<dbReference type="SMART" id="SM00717">
    <property type="entry name" value="SANT"/>
    <property type="match status" value="3"/>
</dbReference>
<feature type="compositionally biased region" description="Polar residues" evidence="7">
    <location>
        <begin position="529"/>
        <end position="540"/>
    </location>
</feature>
<gene>
    <name evidence="10" type="ORF">ONB1V03_LOCUS7831</name>
</gene>
<feature type="region of interest" description="Disordered" evidence="7">
    <location>
        <begin position="1"/>
        <end position="24"/>
    </location>
</feature>
<comment type="subcellular location">
    <subcellularLocation>
        <location evidence="1">Nucleus</location>
    </subcellularLocation>
</comment>
<keyword evidence="2" id="KW-0677">Repeat</keyword>
<feature type="region of interest" description="Disordered" evidence="7">
    <location>
        <begin position="529"/>
        <end position="548"/>
    </location>
</feature>
<feature type="domain" description="Myb-like" evidence="8">
    <location>
        <begin position="153"/>
        <end position="203"/>
    </location>
</feature>
<name>A0A7R9LZ02_9ACAR</name>
<evidence type="ECO:0000256" key="1">
    <source>
        <dbReference type="ARBA" id="ARBA00004123"/>
    </source>
</evidence>
<evidence type="ECO:0000256" key="2">
    <source>
        <dbReference type="ARBA" id="ARBA00022737"/>
    </source>
</evidence>
<dbReference type="PROSITE" id="PS50090">
    <property type="entry name" value="MYB_LIKE"/>
    <property type="match status" value="3"/>
</dbReference>
<sequence length="668" mass="74191">MKDVSIDYDSEDPMDASDDESSSCSTEALVTSTTSLGSLAAITPIGVLKKCVNRGKWTKEEDDRLKTYVETYGEHDWQTIAHHFNDRSDIQCQQRWDKVVNPRLIKGPWTRQEDEKVVELVDKYGPKKWTLIAKQLEGRIGKQCRERWHNHLNPEIIKTAWTDSEEMAIIKAHQQWGNQWAKIAKLLPGRTDNAIKNHWNSTLKRKSEAIIRGSPTVPLKRRNCKRNRNVHKTDENSYQMPSSASFVRQFETFCDTVSSAQRSLIDAQPYPSSSRGSQPVTTYTAAEYDESDDGLNDLSDLLSPLNADVIERELTELASSAGSAFNDLTVSELVSAIDGPLLSSPLKDCYPNPDMNPNASPLSSLFHPSILKRRQTMVDYQTPPSMKKKNPFNESQFAAAVTSTPFMAQHQSPDFKCLPFSPTQFLNAPNGSVTSTPVNNNSNSPSKCLSSTWSSGGDIAVPGLTAPQTPVRSTQPIDTTFDLLETPSKSLVDESSSLLLFSPPAILRDSMGSDGMCYNSSANSLQTSCHTNSTSIYSSNESHDDSGSALGVHPLSFPLNRASESMSQRKVRLTRGTRALAYRSLTSSSDPTSKPASHTSKAQALQQHWQSVACGRTQHQIELTEQARIWVQSSTDTSTTTIANRLYKRHNLLHHPIRHISYPSTLIQ</sequence>
<evidence type="ECO:0000259" key="8">
    <source>
        <dbReference type="PROSITE" id="PS50090"/>
    </source>
</evidence>
<feature type="domain" description="Myb-like" evidence="8">
    <location>
        <begin position="101"/>
        <end position="152"/>
    </location>
</feature>
<evidence type="ECO:0000256" key="3">
    <source>
        <dbReference type="ARBA" id="ARBA00023015"/>
    </source>
</evidence>
<evidence type="ECO:0000313" key="11">
    <source>
        <dbReference type="Proteomes" id="UP000728032"/>
    </source>
</evidence>
<feature type="compositionally biased region" description="Acidic residues" evidence="7">
    <location>
        <begin position="1"/>
        <end position="21"/>
    </location>
</feature>
<dbReference type="FunFam" id="1.10.10.60:FF:000010">
    <property type="entry name" value="Transcriptional activator Myb isoform A"/>
    <property type="match status" value="1"/>
</dbReference>
<dbReference type="Proteomes" id="UP000728032">
    <property type="component" value="Unassembled WGS sequence"/>
</dbReference>
<evidence type="ECO:0000256" key="7">
    <source>
        <dbReference type="SAM" id="MobiDB-lite"/>
    </source>
</evidence>
<keyword evidence="4" id="KW-0238">DNA-binding</keyword>
<evidence type="ECO:0000313" key="10">
    <source>
        <dbReference type="EMBL" id="CAD7650475.1"/>
    </source>
</evidence>
<dbReference type="Gene3D" id="1.10.10.60">
    <property type="entry name" value="Homeodomain-like"/>
    <property type="match status" value="3"/>
</dbReference>
<dbReference type="Pfam" id="PF00249">
    <property type="entry name" value="Myb_DNA-binding"/>
    <property type="match status" value="3"/>
</dbReference>
<feature type="domain" description="Myb-like" evidence="8">
    <location>
        <begin position="49"/>
        <end position="100"/>
    </location>
</feature>
<feature type="compositionally biased region" description="Polar residues" evidence="7">
    <location>
        <begin position="584"/>
        <end position="602"/>
    </location>
</feature>
<dbReference type="CDD" id="cd00167">
    <property type="entry name" value="SANT"/>
    <property type="match status" value="3"/>
</dbReference>
<dbReference type="GO" id="GO:0000978">
    <property type="term" value="F:RNA polymerase II cis-regulatory region sequence-specific DNA binding"/>
    <property type="evidence" value="ECO:0007669"/>
    <property type="project" value="TreeGrafter"/>
</dbReference>